<evidence type="ECO:0000313" key="2">
    <source>
        <dbReference type="EMBL" id="KAK3010151.1"/>
    </source>
</evidence>
<dbReference type="AlphaFoldDB" id="A0AA88VJL6"/>
<evidence type="ECO:0000313" key="3">
    <source>
        <dbReference type="Proteomes" id="UP001188597"/>
    </source>
</evidence>
<comment type="caution">
    <text evidence="2">The sequence shown here is derived from an EMBL/GenBank/DDBJ whole genome shotgun (WGS) entry which is preliminary data.</text>
</comment>
<proteinExistence type="predicted"/>
<gene>
    <name evidence="2" type="ORF">RJ639_012415</name>
</gene>
<feature type="region of interest" description="Disordered" evidence="1">
    <location>
        <begin position="64"/>
        <end position="96"/>
    </location>
</feature>
<dbReference type="Proteomes" id="UP001188597">
    <property type="component" value="Unassembled WGS sequence"/>
</dbReference>
<protein>
    <submittedName>
        <fullName evidence="2">Uncharacterized protein</fullName>
    </submittedName>
</protein>
<sequence length="150" mass="16582">MRKVVLQISNCEQIDMPGSGCTSQITLSIVEKQNPKEELKRKITMPKYLCLAILEAIKAKDVASGKITAQARPPPTSTSRSCSSGTRNDLSTSFGWGGSHPHNWKSTIKRTIDKAIGGKISRLDNWNLSINNANKRGKHPMFKADKRDFA</sequence>
<dbReference type="EMBL" id="JAVXUP010001572">
    <property type="protein sequence ID" value="KAK3010151.1"/>
    <property type="molecule type" value="Genomic_DNA"/>
</dbReference>
<keyword evidence="3" id="KW-1185">Reference proteome</keyword>
<feature type="compositionally biased region" description="Low complexity" evidence="1">
    <location>
        <begin position="77"/>
        <end position="87"/>
    </location>
</feature>
<reference evidence="2" key="1">
    <citation type="submission" date="2022-12" db="EMBL/GenBank/DDBJ databases">
        <title>Draft genome assemblies for two species of Escallonia (Escalloniales).</title>
        <authorList>
            <person name="Chanderbali A."/>
            <person name="Dervinis C."/>
            <person name="Anghel I."/>
            <person name="Soltis D."/>
            <person name="Soltis P."/>
            <person name="Zapata F."/>
        </authorList>
    </citation>
    <scope>NUCLEOTIDE SEQUENCE</scope>
    <source>
        <strain evidence="2">UCBG64.0493</strain>
        <tissue evidence="2">Leaf</tissue>
    </source>
</reference>
<organism evidence="2 3">
    <name type="scientific">Escallonia herrerae</name>
    <dbReference type="NCBI Taxonomy" id="1293975"/>
    <lineage>
        <taxon>Eukaryota</taxon>
        <taxon>Viridiplantae</taxon>
        <taxon>Streptophyta</taxon>
        <taxon>Embryophyta</taxon>
        <taxon>Tracheophyta</taxon>
        <taxon>Spermatophyta</taxon>
        <taxon>Magnoliopsida</taxon>
        <taxon>eudicotyledons</taxon>
        <taxon>Gunneridae</taxon>
        <taxon>Pentapetalae</taxon>
        <taxon>asterids</taxon>
        <taxon>campanulids</taxon>
        <taxon>Escalloniales</taxon>
        <taxon>Escalloniaceae</taxon>
        <taxon>Escallonia</taxon>
    </lineage>
</organism>
<evidence type="ECO:0000256" key="1">
    <source>
        <dbReference type="SAM" id="MobiDB-lite"/>
    </source>
</evidence>
<accession>A0AA88VJL6</accession>
<name>A0AA88VJL6_9ASTE</name>